<keyword evidence="1" id="KW-1133">Transmembrane helix</keyword>
<sequence>MEEQTIIAKGKPTLKNALQFLMYSVGLVLLMGIVSIYVLVTLYYITTMYGDQRAILMLSLQKAIVPTILLFLLYFLVIIFREYRVLKKRRLPNEETIFIINKEGISTQNGNIKEIVGWINILKVKEYKDIFLFRHSSIKWSFLPKHFFQTEEDLALFKKMIQEYHTNRSAENSTQPNLGVKDIHFPSEDIQGSNIIAKGNFTFKEYDQYASVFRNKMLLLYIISALVLLGLIFRNTFFSASLRWNWSTVLLALIFLVMIALGTMLVYFLFKHRARKEYKSDPASNKEKLYVINEEGIVYSIEGSSAQYRWKDFRKVQEYKDMLIFYVAPQRAILIPIRLFESSEDVEKVKELTQENVDSKSIKFED</sequence>
<feature type="domain" description="YcxB-like C-terminal" evidence="2">
    <location>
        <begin position="292"/>
        <end position="352"/>
    </location>
</feature>
<comment type="caution">
    <text evidence="3">The sequence shown here is derived from an EMBL/GenBank/DDBJ whole genome shotgun (WGS) entry which is preliminary data.</text>
</comment>
<accession>A0ABR7TD66</accession>
<feature type="transmembrane region" description="Helical" evidence="1">
    <location>
        <begin position="218"/>
        <end position="237"/>
    </location>
</feature>
<evidence type="ECO:0000259" key="2">
    <source>
        <dbReference type="Pfam" id="PF14317"/>
    </source>
</evidence>
<feature type="transmembrane region" description="Helical" evidence="1">
    <location>
        <begin position="63"/>
        <end position="80"/>
    </location>
</feature>
<feature type="transmembrane region" description="Helical" evidence="1">
    <location>
        <begin position="249"/>
        <end position="270"/>
    </location>
</feature>
<evidence type="ECO:0000256" key="1">
    <source>
        <dbReference type="SAM" id="Phobius"/>
    </source>
</evidence>
<protein>
    <recommendedName>
        <fullName evidence="2">YcxB-like C-terminal domain-containing protein</fullName>
    </recommendedName>
</protein>
<keyword evidence="1" id="KW-0472">Membrane</keyword>
<dbReference type="InterPro" id="IPR025588">
    <property type="entry name" value="YcxB-like_C"/>
</dbReference>
<feature type="domain" description="YcxB-like C-terminal" evidence="2">
    <location>
        <begin position="100"/>
        <end position="161"/>
    </location>
</feature>
<keyword evidence="1" id="KW-0812">Transmembrane</keyword>
<evidence type="ECO:0000313" key="4">
    <source>
        <dbReference type="Proteomes" id="UP000638836"/>
    </source>
</evidence>
<dbReference type="Proteomes" id="UP000638836">
    <property type="component" value="Unassembled WGS sequence"/>
</dbReference>
<dbReference type="EMBL" id="WNJQ01000004">
    <property type="protein sequence ID" value="MBC9825400.1"/>
    <property type="molecule type" value="Genomic_DNA"/>
</dbReference>
<keyword evidence="4" id="KW-1185">Reference proteome</keyword>
<reference evidence="3 4" key="1">
    <citation type="journal article" date="2020" name="Microorganisms">
        <title>New Insight into Antimicrobial Compounds from Food and Marine-Sourced Carnobacterium Species through Phenotype and Genome Analyses.</title>
        <authorList>
            <person name="Begrem S."/>
            <person name="Ivaniuk F."/>
            <person name="Gigout-Chevalier F."/>
            <person name="Kolypczuk L."/>
            <person name="Bonnetot S."/>
            <person name="Leroi F."/>
            <person name="Grovel O."/>
            <person name="Delbarre-Ladrat C."/>
            <person name="Passerini D."/>
        </authorList>
    </citation>
    <scope>NUCLEOTIDE SEQUENCE [LARGE SCALE GENOMIC DNA]</scope>
    <source>
        <strain evidence="3 4">MIP2551</strain>
    </source>
</reference>
<organism evidence="3 4">
    <name type="scientific">Carnobacterium inhibens</name>
    <dbReference type="NCBI Taxonomy" id="147709"/>
    <lineage>
        <taxon>Bacteria</taxon>
        <taxon>Bacillati</taxon>
        <taxon>Bacillota</taxon>
        <taxon>Bacilli</taxon>
        <taxon>Lactobacillales</taxon>
        <taxon>Carnobacteriaceae</taxon>
        <taxon>Carnobacterium</taxon>
    </lineage>
</organism>
<dbReference type="Pfam" id="PF14317">
    <property type="entry name" value="YcxB"/>
    <property type="match status" value="2"/>
</dbReference>
<evidence type="ECO:0000313" key="3">
    <source>
        <dbReference type="EMBL" id="MBC9825400.1"/>
    </source>
</evidence>
<gene>
    <name evidence="3" type="ORF">GLO26_06100</name>
</gene>
<feature type="transmembrane region" description="Helical" evidence="1">
    <location>
        <begin position="20"/>
        <end position="43"/>
    </location>
</feature>
<name>A0ABR7TD66_9LACT</name>
<proteinExistence type="predicted"/>